<name>A0A2A4T194_9DELT</name>
<evidence type="ECO:0000256" key="1">
    <source>
        <dbReference type="ARBA" id="ARBA00022649"/>
    </source>
</evidence>
<evidence type="ECO:0008006" key="7">
    <source>
        <dbReference type="Google" id="ProtNLM"/>
    </source>
</evidence>
<evidence type="ECO:0000313" key="6">
    <source>
        <dbReference type="Proteomes" id="UP000218113"/>
    </source>
</evidence>
<evidence type="ECO:0000313" key="5">
    <source>
        <dbReference type="EMBL" id="PCI26767.1"/>
    </source>
</evidence>
<dbReference type="InterPro" id="IPR052379">
    <property type="entry name" value="Type_VII_TA_RNase"/>
</dbReference>
<comment type="caution">
    <text evidence="5">The sequence shown here is derived from an EMBL/GenBank/DDBJ whole genome shotgun (WGS) entry which is preliminary data.</text>
</comment>
<dbReference type="NCBIfam" id="NF047751">
    <property type="entry name" value="HepT_toxin"/>
    <property type="match status" value="1"/>
</dbReference>
<evidence type="ECO:0000256" key="3">
    <source>
        <dbReference type="ARBA" id="ARBA00022801"/>
    </source>
</evidence>
<dbReference type="GO" id="GO:0016787">
    <property type="term" value="F:hydrolase activity"/>
    <property type="evidence" value="ECO:0007669"/>
    <property type="project" value="UniProtKB-KW"/>
</dbReference>
<dbReference type="InterPro" id="IPR008201">
    <property type="entry name" value="HepT-like"/>
</dbReference>
<keyword evidence="2" id="KW-0540">Nuclease</keyword>
<keyword evidence="1" id="KW-1277">Toxin-antitoxin system</keyword>
<organism evidence="5 6">
    <name type="scientific">SAR324 cluster bacterium</name>
    <dbReference type="NCBI Taxonomy" id="2024889"/>
    <lineage>
        <taxon>Bacteria</taxon>
        <taxon>Deltaproteobacteria</taxon>
        <taxon>SAR324 cluster</taxon>
    </lineage>
</organism>
<keyword evidence="3" id="KW-0378">Hydrolase</keyword>
<reference evidence="6" key="1">
    <citation type="submission" date="2017-08" db="EMBL/GenBank/DDBJ databases">
        <title>A dynamic microbial community with high functional redundancy inhabits the cold, oxic subseafloor aquifer.</title>
        <authorList>
            <person name="Tully B.J."/>
            <person name="Wheat C.G."/>
            <person name="Glazer B.T."/>
            <person name="Huber J.A."/>
        </authorList>
    </citation>
    <scope>NUCLEOTIDE SEQUENCE [LARGE SCALE GENOMIC DNA]</scope>
</reference>
<dbReference type="Proteomes" id="UP000218113">
    <property type="component" value="Unassembled WGS sequence"/>
</dbReference>
<proteinExistence type="inferred from homology"/>
<accession>A0A2A4T194</accession>
<protein>
    <recommendedName>
        <fullName evidence="7">DUF86 domain-containing protein</fullName>
    </recommendedName>
</protein>
<dbReference type="PANTHER" id="PTHR33397:SF5">
    <property type="entry name" value="RNASE YUTE-RELATED"/>
    <property type="match status" value="1"/>
</dbReference>
<dbReference type="Gene3D" id="1.20.120.580">
    <property type="entry name" value="bsu32300-like"/>
    <property type="match status" value="1"/>
</dbReference>
<gene>
    <name evidence="5" type="ORF">COB67_09785</name>
</gene>
<dbReference type="PANTHER" id="PTHR33397">
    <property type="entry name" value="UPF0331 PROTEIN YUTE"/>
    <property type="match status" value="1"/>
</dbReference>
<dbReference type="GO" id="GO:0004540">
    <property type="term" value="F:RNA nuclease activity"/>
    <property type="evidence" value="ECO:0007669"/>
    <property type="project" value="InterPro"/>
</dbReference>
<evidence type="ECO:0000256" key="2">
    <source>
        <dbReference type="ARBA" id="ARBA00022722"/>
    </source>
</evidence>
<dbReference type="InterPro" id="IPR037038">
    <property type="entry name" value="HepT-like_sf"/>
</dbReference>
<dbReference type="GO" id="GO:0110001">
    <property type="term" value="C:toxin-antitoxin complex"/>
    <property type="evidence" value="ECO:0007669"/>
    <property type="project" value="InterPro"/>
</dbReference>
<dbReference type="Pfam" id="PF01934">
    <property type="entry name" value="HepT-like"/>
    <property type="match status" value="1"/>
</dbReference>
<dbReference type="AlphaFoldDB" id="A0A2A4T194"/>
<dbReference type="EMBL" id="NVSR01000085">
    <property type="protein sequence ID" value="PCI26767.1"/>
    <property type="molecule type" value="Genomic_DNA"/>
</dbReference>
<comment type="similarity">
    <text evidence="4">Belongs to the HepT RNase toxin family.</text>
</comment>
<evidence type="ECO:0000256" key="4">
    <source>
        <dbReference type="ARBA" id="ARBA00024207"/>
    </source>
</evidence>
<sequence>MRDKLYEEQIQRHQQKMLRILREYSAKSLDDWEETDYLSIERALQVLIESLIGFARYTLEQSHQVKVSRSREAFDELKQRQNLSHENHKKVMRLIGFRNILVHDYLNLDDDIIEAIVIKKEYELIEDIIGILDQLLVKAEERTAI</sequence>